<dbReference type="Pfam" id="PF07715">
    <property type="entry name" value="Plug"/>
    <property type="match status" value="1"/>
</dbReference>
<name>A0A4R0NDR1_9SPHI</name>
<dbReference type="Gene3D" id="2.170.130.10">
    <property type="entry name" value="TonB-dependent receptor, plug domain"/>
    <property type="match status" value="1"/>
</dbReference>
<dbReference type="InterPro" id="IPR008969">
    <property type="entry name" value="CarboxyPept-like_regulatory"/>
</dbReference>
<dbReference type="OrthoDB" id="9768177at2"/>
<keyword evidence="6 7" id="KW-0998">Cell outer membrane</keyword>
<dbReference type="NCBIfam" id="TIGR04057">
    <property type="entry name" value="SusC_RagA_signa"/>
    <property type="match status" value="1"/>
</dbReference>
<gene>
    <name evidence="9" type="ORF">EZ444_04405</name>
</gene>
<dbReference type="Gene3D" id="2.40.170.20">
    <property type="entry name" value="TonB-dependent receptor, beta-barrel domain"/>
    <property type="match status" value="1"/>
</dbReference>
<comment type="caution">
    <text evidence="9">The sequence shown here is derived from an EMBL/GenBank/DDBJ whole genome shotgun (WGS) entry which is preliminary data.</text>
</comment>
<dbReference type="InterPro" id="IPR023996">
    <property type="entry name" value="TonB-dep_OMP_SusC/RagA"/>
</dbReference>
<keyword evidence="2 7" id="KW-0813">Transport</keyword>
<evidence type="ECO:0000259" key="8">
    <source>
        <dbReference type="Pfam" id="PF07715"/>
    </source>
</evidence>
<evidence type="ECO:0000256" key="4">
    <source>
        <dbReference type="ARBA" id="ARBA00022692"/>
    </source>
</evidence>
<evidence type="ECO:0000256" key="5">
    <source>
        <dbReference type="ARBA" id="ARBA00023136"/>
    </source>
</evidence>
<evidence type="ECO:0000256" key="7">
    <source>
        <dbReference type="PROSITE-ProRule" id="PRU01360"/>
    </source>
</evidence>
<dbReference type="NCBIfam" id="TIGR04056">
    <property type="entry name" value="OMP_RagA_SusC"/>
    <property type="match status" value="1"/>
</dbReference>
<keyword evidence="4 7" id="KW-0812">Transmembrane</keyword>
<dbReference type="GO" id="GO:0009279">
    <property type="term" value="C:cell outer membrane"/>
    <property type="evidence" value="ECO:0007669"/>
    <property type="project" value="UniProtKB-SubCell"/>
</dbReference>
<dbReference type="SUPFAM" id="SSF56935">
    <property type="entry name" value="Porins"/>
    <property type="match status" value="1"/>
</dbReference>
<dbReference type="Pfam" id="PF13715">
    <property type="entry name" value="CarbopepD_reg_2"/>
    <property type="match status" value="1"/>
</dbReference>
<keyword evidence="10" id="KW-1185">Reference proteome</keyword>
<keyword evidence="3 7" id="KW-1134">Transmembrane beta strand</keyword>
<dbReference type="InterPro" id="IPR037066">
    <property type="entry name" value="Plug_dom_sf"/>
</dbReference>
<reference evidence="9 10" key="1">
    <citation type="submission" date="2019-02" db="EMBL/GenBank/DDBJ databases">
        <title>Pedobacter sp. RP-3-8 sp. nov., isolated from Arctic soil.</title>
        <authorList>
            <person name="Dahal R.H."/>
        </authorList>
    </citation>
    <scope>NUCLEOTIDE SEQUENCE [LARGE SCALE GENOMIC DNA]</scope>
    <source>
        <strain evidence="9 10">RP-3-8</strain>
    </source>
</reference>
<dbReference type="InterPro" id="IPR012910">
    <property type="entry name" value="Plug_dom"/>
</dbReference>
<protein>
    <submittedName>
        <fullName evidence="9">SusC/RagA family TonB-linked outer membrane protein</fullName>
    </submittedName>
</protein>
<sequence length="1178" mass="129479">MKLNFISGAMPDAWFPEKLLRVMKLTTLMLVIALMQASAAGYSQKVSLSERNVPIENVFKEIEKQTGYVFLYENGIYKQRMSINVKNVSIEEVLSSHFKALPLTFNIVNGNNIVVKKKSESLTDKVLQLFNQKNPVKGKVTDETGRAVPGVTILNKTTGRGTISEGSGAYSIDADKGDLLVFTYIGYQQKKIYVTEQTTVNVSLEPETSSLDQVVVVGYGSTKKKDLTGSVSIVNAADLKNAPFATIDNALAGKAAGVQVTKADGSPGGAVRIRIRGSSSLLGGNDPLYIIDGVPVQVSNSFINPGFDVGSPIGNEINGMGSMNAGLSTAFANGLNSLGGLNVEDIESISILKDASSTAIYGSKAANGVVMITTKRGKKDMKPQITANYYSTVTTPKLPKLLNADQYKMLLTESAQNLMMEADPDEDYIPENIDAILNHSNTFFGKANTDWLKEVTRNTVSHNADLSVQGGGAASKYFSSISYNQTPGVVKSTNYQRIAGKLNLENEIGSRFRFITNLNLGYTDQNIGDGAYGQALRARPDLAPYDENGMPTSFVGRGGEDYQGFQNPVGLLQATNNAKTFSMLGSLSALYDITKDLQFKSTVSMNMQTYNQRIYMPSFIQTGSYFGTPTEMSGIGSNSNSRMTNWFLENTLTYTKSIADIHDINILAGTSYETRKNSFFSATASGYPNDHSLNNLSSAITPLFTRGDEPTGPQSYLLSFYLRANYTLMDKYLFTFTGRTDGSSKFGPNNKFGYFPSAALGWRISKENFLKEVKWLDDLKIRGSYGLTGSQNIGDQMYRTLYSPKAYAGANALIPTQLGNENIKWESTKSIDLGLDVSLFNNRLQLTADYYDKRTNGALLYLPVPSSSSYAFLLSNAADLKNQGFEFSLQGDIIKSKDFKWNASFNVTWNKTIVTRLDPKANLGQSGSMTGLEWQNTRIAEGMPLGMILGYTYTGIIKTQEQLDAYKKELGPGNTVFYPFLGIGDPMYKLDYEYFKSSKSAIADAKTIIANAAPKYYGGFTQGFSYKNLDLQLFFTFSQGGKLLWGDHISSRQFNGTSNSHALMLDRYHPGNTETNRERLVLDGNMPMPSSIDVFSSSYIKLRTLNMNYRLNQTKWMQRAGLQNTSVFLSATNLFTITKYPGNDPETTNDTFSVGGGYFDVSNYPVVRTFSLGFKLGF</sequence>
<dbReference type="InterPro" id="IPR039426">
    <property type="entry name" value="TonB-dep_rcpt-like"/>
</dbReference>
<organism evidence="9 10">
    <name type="scientific">Pedobacter hiemivivus</name>
    <dbReference type="NCBI Taxonomy" id="2530454"/>
    <lineage>
        <taxon>Bacteria</taxon>
        <taxon>Pseudomonadati</taxon>
        <taxon>Bacteroidota</taxon>
        <taxon>Sphingobacteriia</taxon>
        <taxon>Sphingobacteriales</taxon>
        <taxon>Sphingobacteriaceae</taxon>
        <taxon>Pedobacter</taxon>
    </lineage>
</organism>
<evidence type="ECO:0000256" key="3">
    <source>
        <dbReference type="ARBA" id="ARBA00022452"/>
    </source>
</evidence>
<evidence type="ECO:0000313" key="9">
    <source>
        <dbReference type="EMBL" id="TCC98531.1"/>
    </source>
</evidence>
<proteinExistence type="inferred from homology"/>
<feature type="domain" description="TonB-dependent receptor plug" evidence="8">
    <location>
        <begin position="223"/>
        <end position="369"/>
    </location>
</feature>
<evidence type="ECO:0000256" key="2">
    <source>
        <dbReference type="ARBA" id="ARBA00022448"/>
    </source>
</evidence>
<evidence type="ECO:0000256" key="6">
    <source>
        <dbReference type="ARBA" id="ARBA00023237"/>
    </source>
</evidence>
<dbReference type="InterPro" id="IPR023997">
    <property type="entry name" value="TonB-dep_OMP_SusC/RagA_CS"/>
</dbReference>
<comment type="subcellular location">
    <subcellularLocation>
        <location evidence="1 7">Cell outer membrane</location>
        <topology evidence="1 7">Multi-pass membrane protein</topology>
    </subcellularLocation>
</comment>
<evidence type="ECO:0000256" key="1">
    <source>
        <dbReference type="ARBA" id="ARBA00004571"/>
    </source>
</evidence>
<keyword evidence="5 7" id="KW-0472">Membrane</keyword>
<dbReference type="Proteomes" id="UP000291117">
    <property type="component" value="Unassembled WGS sequence"/>
</dbReference>
<comment type="similarity">
    <text evidence="7">Belongs to the TonB-dependent receptor family.</text>
</comment>
<dbReference type="EMBL" id="SJSM01000002">
    <property type="protein sequence ID" value="TCC98531.1"/>
    <property type="molecule type" value="Genomic_DNA"/>
</dbReference>
<dbReference type="RefSeq" id="WP_131607514.1">
    <property type="nucleotide sequence ID" value="NZ_SJSM01000002.1"/>
</dbReference>
<accession>A0A4R0NDR1</accession>
<dbReference type="SUPFAM" id="SSF49464">
    <property type="entry name" value="Carboxypeptidase regulatory domain-like"/>
    <property type="match status" value="1"/>
</dbReference>
<dbReference type="InterPro" id="IPR036942">
    <property type="entry name" value="Beta-barrel_TonB_sf"/>
</dbReference>
<dbReference type="Gene3D" id="2.60.40.1120">
    <property type="entry name" value="Carboxypeptidase-like, regulatory domain"/>
    <property type="match status" value="1"/>
</dbReference>
<dbReference type="PROSITE" id="PS52016">
    <property type="entry name" value="TONB_DEPENDENT_REC_3"/>
    <property type="match status" value="1"/>
</dbReference>
<evidence type="ECO:0000313" key="10">
    <source>
        <dbReference type="Proteomes" id="UP000291117"/>
    </source>
</evidence>
<dbReference type="AlphaFoldDB" id="A0A4R0NDR1"/>